<sequence>MEPALTYGVPLPPYMQNETIVLQVDDSTRMQRGSTEVRLVKDIAANTTGRFCLKLIGSLRVISDDPYSGVHGQKVLILSRPDGIHGDSFQSTLNALAQLTGGTTRGIRSPFSIRRCFVQASGRSSGRILVEYGDKTLKTKLDLNRSRHVPLAEADCPILEPGALIHVEALIAREDQPLYDGELWETSWVLRALVVRHVYSSGAPL</sequence>
<protein>
    <submittedName>
        <fullName evidence="1">Uncharacterized protein</fullName>
    </submittedName>
</protein>
<reference evidence="1" key="1">
    <citation type="submission" date="2020-05" db="EMBL/GenBank/DDBJ databases">
        <title>Mycena genomes resolve the evolution of fungal bioluminescence.</title>
        <authorList>
            <person name="Tsai I.J."/>
        </authorList>
    </citation>
    <scope>NUCLEOTIDE SEQUENCE</scope>
    <source>
        <strain evidence="1">171206Taipei</strain>
    </source>
</reference>
<dbReference type="Proteomes" id="UP000636479">
    <property type="component" value="Unassembled WGS sequence"/>
</dbReference>
<keyword evidence="2" id="KW-1185">Reference proteome</keyword>
<dbReference type="RefSeq" id="XP_037225782.1">
    <property type="nucleotide sequence ID" value="XM_037357872.1"/>
</dbReference>
<dbReference type="AlphaFoldDB" id="A0A8H6WKI2"/>
<comment type="caution">
    <text evidence="1">The sequence shown here is derived from an EMBL/GenBank/DDBJ whole genome shotgun (WGS) entry which is preliminary data.</text>
</comment>
<proteinExistence type="predicted"/>
<organism evidence="1 2">
    <name type="scientific">Mycena indigotica</name>
    <dbReference type="NCBI Taxonomy" id="2126181"/>
    <lineage>
        <taxon>Eukaryota</taxon>
        <taxon>Fungi</taxon>
        <taxon>Dikarya</taxon>
        <taxon>Basidiomycota</taxon>
        <taxon>Agaricomycotina</taxon>
        <taxon>Agaricomycetes</taxon>
        <taxon>Agaricomycetidae</taxon>
        <taxon>Agaricales</taxon>
        <taxon>Marasmiineae</taxon>
        <taxon>Mycenaceae</taxon>
        <taxon>Mycena</taxon>
    </lineage>
</organism>
<dbReference type="GeneID" id="59340388"/>
<evidence type="ECO:0000313" key="1">
    <source>
        <dbReference type="EMBL" id="KAF7315759.1"/>
    </source>
</evidence>
<name>A0A8H6WKI2_9AGAR</name>
<dbReference type="EMBL" id="JACAZF010000001">
    <property type="protein sequence ID" value="KAF7315759.1"/>
    <property type="molecule type" value="Genomic_DNA"/>
</dbReference>
<evidence type="ECO:0000313" key="2">
    <source>
        <dbReference type="Proteomes" id="UP000636479"/>
    </source>
</evidence>
<accession>A0A8H6WKI2</accession>
<gene>
    <name evidence="1" type="ORF">MIND_00091800</name>
</gene>